<dbReference type="RefSeq" id="WP_064250509.1">
    <property type="nucleotide sequence ID" value="NZ_CAXURF020000002.1"/>
</dbReference>
<name>A0A179BE13_RHILE</name>
<dbReference type="SUPFAM" id="SSF46785">
    <property type="entry name" value="Winged helix' DNA-binding domain"/>
    <property type="match status" value="1"/>
</dbReference>
<organism evidence="9">
    <name type="scientific">Rhizobium leguminosarum</name>
    <dbReference type="NCBI Taxonomy" id="384"/>
    <lineage>
        <taxon>Bacteria</taxon>
        <taxon>Pseudomonadati</taxon>
        <taxon>Pseudomonadota</taxon>
        <taxon>Alphaproteobacteria</taxon>
        <taxon>Hyphomicrobiales</taxon>
        <taxon>Rhizobiaceae</taxon>
        <taxon>Rhizobium/Agrobacterium group</taxon>
        <taxon>Rhizobium</taxon>
    </lineage>
</organism>
<reference evidence="9" key="1">
    <citation type="submission" date="2016-04" db="EMBL/GenBank/DDBJ databases">
        <title>Fast-growing isolate from the root nodules of Vavilovia formosa.</title>
        <authorList>
            <person name="Kimeklis A."/>
            <person name="Safronova V."/>
            <person name="Belimov A."/>
            <person name="Andronov E."/>
        </authorList>
    </citation>
    <scope>NUCLEOTIDE SEQUENCE [LARGE SCALE GENOMIC DNA]</scope>
    <source>
        <strain evidence="9">Vaf-46</strain>
    </source>
</reference>
<evidence type="ECO:0000256" key="1">
    <source>
        <dbReference type="ARBA" id="ARBA00009437"/>
    </source>
</evidence>
<dbReference type="InterPro" id="IPR037402">
    <property type="entry name" value="YidZ_PBP2"/>
</dbReference>
<keyword evidence="6" id="KW-0804">Transcription</keyword>
<evidence type="ECO:0000313" key="9">
    <source>
        <dbReference type="EMBL" id="OAP89254.1"/>
    </source>
</evidence>
<evidence type="ECO:0000256" key="4">
    <source>
        <dbReference type="ARBA" id="ARBA00023125"/>
    </source>
</evidence>
<keyword evidence="5" id="KW-0010">Activator</keyword>
<keyword evidence="2" id="KW-0536">Nodulation</keyword>
<protein>
    <submittedName>
        <fullName evidence="9">LysR family transcriptional regulator</fullName>
    </submittedName>
</protein>
<sequence>MNFATFDLNLVRVLDALLREGSTVKAGEKLGMSQSAVSGALSRLRHALDDQLFVRHGQGLRPTDYARGLAMPLRETLDRMEALFSSTSFDPGSASLTFKLAGSDFFAEMLMPRLAREIHERAPGIRVQLVDLVPNSYIDSLERYEADMALIPDAEFPDWIDRRAQFRSSFTTIARKGNAAIEAAGIKSGATLPIDLFCDLGHILFSPEGKTKAMGDAALAKIGRTRKVVMTVPVFFGVCRAVSESDHIALVPRQLAERLADLFGLSLYNAPMPLPPALIVGVWHKRATGNPAHRWIRNLIAEILLPLNVGEQPLPNEAR</sequence>
<evidence type="ECO:0000259" key="7">
    <source>
        <dbReference type="PROSITE" id="PS50931"/>
    </source>
</evidence>
<evidence type="ECO:0000313" key="10">
    <source>
        <dbReference type="Proteomes" id="UP000471560"/>
    </source>
</evidence>
<dbReference type="SUPFAM" id="SSF53850">
    <property type="entry name" value="Periplasmic binding protein-like II"/>
    <property type="match status" value="1"/>
</dbReference>
<dbReference type="InterPro" id="IPR005119">
    <property type="entry name" value="LysR_subst-bd"/>
</dbReference>
<dbReference type="EMBL" id="LWBS01000439">
    <property type="protein sequence ID" value="OAP89254.1"/>
    <property type="molecule type" value="Genomic_DNA"/>
</dbReference>
<keyword evidence="4" id="KW-0238">DNA-binding</keyword>
<dbReference type="Gene3D" id="3.40.190.10">
    <property type="entry name" value="Periplasmic binding protein-like II"/>
    <property type="match status" value="2"/>
</dbReference>
<dbReference type="EMBL" id="WUEZ01000097">
    <property type="protein sequence ID" value="NEI39120.1"/>
    <property type="molecule type" value="Genomic_DNA"/>
</dbReference>
<reference evidence="8 10" key="2">
    <citation type="submission" date="2019-12" db="EMBL/GenBank/DDBJ databases">
        <title>Rhizobium genotypes associated with high levels of biological nitrogen fixation by grain legumes in a temperate-maritime cropping system.</title>
        <authorList>
            <person name="Maluk M."/>
            <person name="Francesc Ferrando Molina F."/>
            <person name="Lopez Del Egido L."/>
            <person name="Lafos M."/>
            <person name="Langarica-Fuentes A."/>
            <person name="Gebre Yohannes G."/>
            <person name="Young M.W."/>
            <person name="Martin P."/>
            <person name="Gantlett R."/>
            <person name="Kenicer G."/>
            <person name="Hawes C."/>
            <person name="Begg G.S."/>
            <person name="Quilliam R.S."/>
            <person name="Squire G.R."/>
            <person name="Poole P.S."/>
            <person name="Young P.W."/>
            <person name="Iannetta P.M."/>
            <person name="James E.K."/>
        </authorList>
    </citation>
    <scope>NUCLEOTIDE SEQUENCE [LARGE SCALE GENOMIC DNA]</scope>
    <source>
        <strain evidence="8 10">JHI1096</strain>
    </source>
</reference>
<dbReference type="Gene3D" id="1.10.10.10">
    <property type="entry name" value="Winged helix-like DNA-binding domain superfamily/Winged helix DNA-binding domain"/>
    <property type="match status" value="1"/>
</dbReference>
<evidence type="ECO:0000256" key="3">
    <source>
        <dbReference type="ARBA" id="ARBA00023015"/>
    </source>
</evidence>
<proteinExistence type="inferred from homology"/>
<dbReference type="InterPro" id="IPR050389">
    <property type="entry name" value="LysR-type_TF"/>
</dbReference>
<dbReference type="PANTHER" id="PTHR30118">
    <property type="entry name" value="HTH-TYPE TRANSCRIPTIONAL REGULATOR LEUO-RELATED"/>
    <property type="match status" value="1"/>
</dbReference>
<dbReference type="GO" id="GO:0003700">
    <property type="term" value="F:DNA-binding transcription factor activity"/>
    <property type="evidence" value="ECO:0007669"/>
    <property type="project" value="InterPro"/>
</dbReference>
<dbReference type="GO" id="GO:0003677">
    <property type="term" value="F:DNA binding"/>
    <property type="evidence" value="ECO:0007669"/>
    <property type="project" value="UniProtKB-KW"/>
</dbReference>
<evidence type="ECO:0000313" key="8">
    <source>
        <dbReference type="EMBL" id="NEI39120.1"/>
    </source>
</evidence>
<accession>A0A179BE13</accession>
<feature type="domain" description="HTH lysR-type" evidence="7">
    <location>
        <begin position="6"/>
        <end position="63"/>
    </location>
</feature>
<dbReference type="InterPro" id="IPR036388">
    <property type="entry name" value="WH-like_DNA-bd_sf"/>
</dbReference>
<dbReference type="PANTHER" id="PTHR30118:SF15">
    <property type="entry name" value="TRANSCRIPTIONAL REGULATORY PROTEIN"/>
    <property type="match status" value="1"/>
</dbReference>
<dbReference type="Pfam" id="PF03466">
    <property type="entry name" value="LysR_substrate"/>
    <property type="match status" value="1"/>
</dbReference>
<evidence type="ECO:0000256" key="6">
    <source>
        <dbReference type="ARBA" id="ARBA00023163"/>
    </source>
</evidence>
<evidence type="ECO:0000256" key="2">
    <source>
        <dbReference type="ARBA" id="ARBA00022458"/>
    </source>
</evidence>
<dbReference type="Pfam" id="PF00126">
    <property type="entry name" value="HTH_1"/>
    <property type="match status" value="1"/>
</dbReference>
<keyword evidence="3" id="KW-0805">Transcription regulation</keyword>
<comment type="similarity">
    <text evidence="1">Belongs to the LysR transcriptional regulatory family.</text>
</comment>
<dbReference type="AlphaFoldDB" id="A0A179BE13"/>
<dbReference type="InterPro" id="IPR000847">
    <property type="entry name" value="LysR_HTH_N"/>
</dbReference>
<evidence type="ECO:0000256" key="5">
    <source>
        <dbReference type="ARBA" id="ARBA00023159"/>
    </source>
</evidence>
<comment type="caution">
    <text evidence="9">The sequence shown here is derived from an EMBL/GenBank/DDBJ whole genome shotgun (WGS) entry which is preliminary data.</text>
</comment>
<gene>
    <name evidence="9" type="ORF">A4U53_07350</name>
    <name evidence="8" type="ORF">GR204_35280</name>
</gene>
<dbReference type="PROSITE" id="PS50931">
    <property type="entry name" value="HTH_LYSR"/>
    <property type="match status" value="1"/>
</dbReference>
<dbReference type="InterPro" id="IPR036390">
    <property type="entry name" value="WH_DNA-bd_sf"/>
</dbReference>
<dbReference type="Proteomes" id="UP000471560">
    <property type="component" value="Unassembled WGS sequence"/>
</dbReference>
<dbReference type="CDD" id="cd08417">
    <property type="entry name" value="PBP2_Nitroaromatics_like"/>
    <property type="match status" value="1"/>
</dbReference>